<dbReference type="InterPro" id="IPR005311">
    <property type="entry name" value="PBP_dimer"/>
</dbReference>
<evidence type="ECO:0000256" key="1">
    <source>
        <dbReference type="ARBA" id="ARBA00004370"/>
    </source>
</evidence>
<dbReference type="PROSITE" id="PS51178">
    <property type="entry name" value="PASTA"/>
    <property type="match status" value="1"/>
</dbReference>
<dbReference type="OrthoDB" id="9789078at2"/>
<dbReference type="STRING" id="1882918.BCY86_02570"/>
<dbReference type="Pfam" id="PF00905">
    <property type="entry name" value="Transpeptidase"/>
    <property type="match status" value="1"/>
</dbReference>
<protein>
    <submittedName>
        <fullName evidence="6">Peptidoglycan glycosyltransferase</fullName>
    </submittedName>
</protein>
<evidence type="ECO:0000256" key="4">
    <source>
        <dbReference type="SAM" id="Phobius"/>
    </source>
</evidence>
<dbReference type="InterPro" id="IPR001460">
    <property type="entry name" value="PCN-bd_Tpept"/>
</dbReference>
<keyword evidence="2" id="KW-0378">Hydrolase</keyword>
<dbReference type="InterPro" id="IPR050515">
    <property type="entry name" value="Beta-lactam/transpept"/>
</dbReference>
<dbReference type="GO" id="GO:0071555">
    <property type="term" value="P:cell wall organization"/>
    <property type="evidence" value="ECO:0007669"/>
    <property type="project" value="TreeGrafter"/>
</dbReference>
<dbReference type="GO" id="GO:0008658">
    <property type="term" value="F:penicillin binding"/>
    <property type="evidence" value="ECO:0007669"/>
    <property type="project" value="InterPro"/>
</dbReference>
<reference evidence="6 7" key="1">
    <citation type="submission" date="2016-08" db="EMBL/GenBank/DDBJ databases">
        <title>Identification and validation of antigenic proteins from Pajaroellobacter abortibovis using de-novo genome sequence assembly and reverse vaccinology.</title>
        <authorList>
            <person name="Welly B.T."/>
            <person name="Miller M.R."/>
            <person name="Stott J.L."/>
            <person name="Blanchard M.T."/>
            <person name="Islas-Trejo A.D."/>
            <person name="O'Rourke S.M."/>
            <person name="Young A.E."/>
            <person name="Medrano J.F."/>
            <person name="Van Eenennaam A.L."/>
        </authorList>
    </citation>
    <scope>NUCLEOTIDE SEQUENCE [LARGE SCALE GENOMIC DNA]</scope>
    <source>
        <strain evidence="6 7">BTF92-0548A/99-0131</strain>
    </source>
</reference>
<keyword evidence="6" id="KW-0808">Transferase</keyword>
<dbReference type="GO" id="GO:0004180">
    <property type="term" value="F:carboxypeptidase activity"/>
    <property type="evidence" value="ECO:0007669"/>
    <property type="project" value="UniProtKB-KW"/>
</dbReference>
<dbReference type="SUPFAM" id="SSF56519">
    <property type="entry name" value="Penicillin binding protein dimerisation domain"/>
    <property type="match status" value="1"/>
</dbReference>
<name>A0A1L6MVY9_9BACT</name>
<gene>
    <name evidence="6" type="ORF">BCY86_02570</name>
</gene>
<dbReference type="InterPro" id="IPR005543">
    <property type="entry name" value="PASTA_dom"/>
</dbReference>
<evidence type="ECO:0000313" key="7">
    <source>
        <dbReference type="Proteomes" id="UP000185544"/>
    </source>
</evidence>
<dbReference type="Pfam" id="PF03717">
    <property type="entry name" value="PBP_dimer"/>
    <property type="match status" value="1"/>
</dbReference>
<feature type="transmembrane region" description="Helical" evidence="4">
    <location>
        <begin position="12"/>
        <end position="35"/>
    </location>
</feature>
<accession>A0A1L6MVY9</accession>
<dbReference type="PANTHER" id="PTHR30627:SF1">
    <property type="entry name" value="PEPTIDOGLYCAN D,D-TRANSPEPTIDASE FTSI"/>
    <property type="match status" value="1"/>
</dbReference>
<dbReference type="AlphaFoldDB" id="A0A1L6MVY9"/>
<dbReference type="EMBL" id="CP016908">
    <property type="protein sequence ID" value="APR99681.1"/>
    <property type="molecule type" value="Genomic_DNA"/>
</dbReference>
<dbReference type="Gene3D" id="3.30.450.330">
    <property type="match status" value="1"/>
</dbReference>
<organism evidence="6 7">
    <name type="scientific">Pajaroellobacter abortibovis</name>
    <dbReference type="NCBI Taxonomy" id="1882918"/>
    <lineage>
        <taxon>Bacteria</taxon>
        <taxon>Pseudomonadati</taxon>
        <taxon>Myxococcota</taxon>
        <taxon>Polyangia</taxon>
        <taxon>Polyangiales</taxon>
        <taxon>Polyangiaceae</taxon>
    </lineage>
</organism>
<dbReference type="SUPFAM" id="SSF54184">
    <property type="entry name" value="Penicillin-binding protein 2x (pbp-2x), c-terminal domain"/>
    <property type="match status" value="1"/>
</dbReference>
<dbReference type="Gene3D" id="3.90.1310.10">
    <property type="entry name" value="Penicillin-binding protein 2a (Domain 2)"/>
    <property type="match status" value="1"/>
</dbReference>
<sequence>MKNLEGVRARWIRVRMGIICAMMGAVLAVVVSTAYKVQVKNGLVWRRMAEKQRLRRLHIEPKRGTIFDRNGVVLGISVEVPSVSVDVVEMLRGLREGGDSEEESLRQISDQLASILSLNPDELFHKLSAKPRFSWLKRRVTSEELVAIRELSDPKKRANPLRGLSIEGEGQRYYPNRQLAGPLLGFVAPDGEGKDGIELSLNQELKGCLEEVKGLRDRGGRLLLSEVALNQHAFQGHDIYLAIDQGMQHIAEKELEAAQKTYEAKWAALVMVEPRTGEILALASTPGYNPNDYNLSSVEVRRHRAITDRFEPGSVVKPFVMAGALAAGVIQPYESIYCEEGSYQVGPVIFHDTHPHDWLTPTQILARSSNIGILKIGMQWGEAGVYSILRKFGFGELTGITLPGEVAGSLRPRGRPWYEIETATASFGQGISSTTIQLAMAFAALVNRGRLLEPFLIRKIVDAQGKIVKEGTTRLRAEVVPEDVAQKVIHMLTSVTSRGGTGVEAAIPGFHVPGKTGTAQKADSSTGKYSLNKYTSSFVGSVPEEHARFVIAVVLEEPMMGRYGGNVAGPVFRRVAEAGLRYLGVAAEGISTRLPVYRKRAAVEEAEEVLENTREVPPFEGLSVSPQALADVSDEKEWIQVPDIHFKGAREAVQRVTEAGLVPHLEGAGKVVYQEPPADTLVLKGTTVYFKLEVR</sequence>
<dbReference type="Gene3D" id="3.40.710.10">
    <property type="entry name" value="DD-peptidase/beta-lactamase superfamily"/>
    <property type="match status" value="1"/>
</dbReference>
<comment type="subcellular location">
    <subcellularLocation>
        <location evidence="1">Membrane</location>
    </subcellularLocation>
</comment>
<proteinExistence type="predicted"/>
<keyword evidence="3 4" id="KW-0472">Membrane</keyword>
<keyword evidence="2" id="KW-0645">Protease</keyword>
<dbReference type="KEGG" id="pabo:BCY86_02570"/>
<dbReference type="GO" id="GO:0005886">
    <property type="term" value="C:plasma membrane"/>
    <property type="evidence" value="ECO:0007669"/>
    <property type="project" value="TreeGrafter"/>
</dbReference>
<keyword evidence="4" id="KW-1133">Transmembrane helix</keyword>
<dbReference type="GO" id="GO:0016740">
    <property type="term" value="F:transferase activity"/>
    <property type="evidence" value="ECO:0007669"/>
    <property type="project" value="UniProtKB-KW"/>
</dbReference>
<evidence type="ECO:0000256" key="2">
    <source>
        <dbReference type="ARBA" id="ARBA00022645"/>
    </source>
</evidence>
<evidence type="ECO:0000313" key="6">
    <source>
        <dbReference type="EMBL" id="APR99681.1"/>
    </source>
</evidence>
<evidence type="ECO:0000256" key="3">
    <source>
        <dbReference type="ARBA" id="ARBA00023136"/>
    </source>
</evidence>
<dbReference type="Pfam" id="PF03793">
    <property type="entry name" value="PASTA"/>
    <property type="match status" value="1"/>
</dbReference>
<keyword evidence="7" id="KW-1185">Reference proteome</keyword>
<dbReference type="InterPro" id="IPR012338">
    <property type="entry name" value="Beta-lactam/transpept-like"/>
</dbReference>
<dbReference type="RefSeq" id="WP_075276328.1">
    <property type="nucleotide sequence ID" value="NZ_CP016908.1"/>
</dbReference>
<dbReference type="Proteomes" id="UP000185544">
    <property type="component" value="Chromosome"/>
</dbReference>
<dbReference type="SMART" id="SM00740">
    <property type="entry name" value="PASTA"/>
    <property type="match status" value="1"/>
</dbReference>
<dbReference type="SUPFAM" id="SSF56601">
    <property type="entry name" value="beta-lactamase/transpeptidase-like"/>
    <property type="match status" value="1"/>
</dbReference>
<keyword evidence="2" id="KW-0121">Carboxypeptidase</keyword>
<feature type="domain" description="PASTA" evidence="5">
    <location>
        <begin position="635"/>
        <end position="694"/>
    </location>
</feature>
<keyword evidence="4" id="KW-0812">Transmembrane</keyword>
<dbReference type="PANTHER" id="PTHR30627">
    <property type="entry name" value="PEPTIDOGLYCAN D,D-TRANSPEPTIDASE"/>
    <property type="match status" value="1"/>
</dbReference>
<dbReference type="InterPro" id="IPR036138">
    <property type="entry name" value="PBP_dimer_sf"/>
</dbReference>
<evidence type="ECO:0000259" key="5">
    <source>
        <dbReference type="PROSITE" id="PS51178"/>
    </source>
</evidence>